<gene>
    <name evidence="9" type="ORF">S101395_04807</name>
</gene>
<dbReference type="InterPro" id="IPR031303">
    <property type="entry name" value="C5_meth_CS"/>
</dbReference>
<name>A0ABN5AST6_9BACI</name>
<keyword evidence="3 5" id="KW-0949">S-adenosyl-L-methionine</keyword>
<protein>
    <recommendedName>
        <fullName evidence="7">Cytosine-specific methyltransferase</fullName>
        <ecNumber evidence="7">2.1.1.37</ecNumber>
    </recommendedName>
</protein>
<dbReference type="Proteomes" id="UP000196877">
    <property type="component" value="Chromosome"/>
</dbReference>
<dbReference type="PRINTS" id="PR00105">
    <property type="entry name" value="C5METTRFRASE"/>
</dbReference>
<sequence>MYTISKNKVRLHMKKHGISTQKQLAEQLGISKNQLSMLLSPNFNPIKSNALKLCEILDVNFEEIIESEQMELSLEGTDNLIDSNIDEEINVSSFEGNEFVDIRDIKANKNYSVVELFAGAGGLALGLEQAGFKSRGLVEFDKYACQTLRKNRPHWNVIEKDIIDVVEEGIKNFVNVPIGELDLLSGGYPCQAFSYAGKKMGLSDARGTMFYYYAQVLKQLLPKMFLAENVRGLVNHDNGRTLALMLKVFSDIGYTVKWKVLRALDYDVAQKRERIVLVGIRNDLVEKNEANYFFPQPYGYELTLKDILKNVPESEGAKYPESKKRVLDLVPPGGYWRDLPDDIAKEYMGKSYYSGGGRTGMARRLSWDEPSLTLTCSPAQKQTERCHPDETRPFTVREYARIQSFPDSWNFDCSTNNAYKQIGNAVPVNMAKAIGLSIINTLNQLT</sequence>
<comment type="similarity">
    <text evidence="5 6">Belongs to the class I-like SAM-binding methyltransferase superfamily. C5-methyltransferase family.</text>
</comment>
<dbReference type="InterPro" id="IPR018117">
    <property type="entry name" value="C5_DNA_meth_AS"/>
</dbReference>
<evidence type="ECO:0000256" key="3">
    <source>
        <dbReference type="ARBA" id="ARBA00022691"/>
    </source>
</evidence>
<dbReference type="RefSeq" id="WP_229283804.1">
    <property type="nucleotide sequence ID" value="NZ_CABJEH010000005.1"/>
</dbReference>
<evidence type="ECO:0000256" key="6">
    <source>
        <dbReference type="RuleBase" id="RU000416"/>
    </source>
</evidence>
<dbReference type="Gene3D" id="3.90.120.10">
    <property type="entry name" value="DNA Methylase, subunit A, domain 2"/>
    <property type="match status" value="1"/>
</dbReference>
<reference evidence="9 10" key="1">
    <citation type="submission" date="2017-06" db="EMBL/GenBank/DDBJ databases">
        <title>Genome sequence of Bacillus sonorensis strain SRCM101395.</title>
        <authorList>
            <person name="Cho S.H."/>
        </authorList>
    </citation>
    <scope>NUCLEOTIDE SEQUENCE [LARGE SCALE GENOMIC DNA]</scope>
    <source>
        <strain evidence="9 10">SRCM101395</strain>
    </source>
</reference>
<dbReference type="Pfam" id="PF13443">
    <property type="entry name" value="HTH_26"/>
    <property type="match status" value="1"/>
</dbReference>
<dbReference type="InterPro" id="IPR010982">
    <property type="entry name" value="Lambda_DNA-bd_dom_sf"/>
</dbReference>
<evidence type="ECO:0000256" key="5">
    <source>
        <dbReference type="PROSITE-ProRule" id="PRU01016"/>
    </source>
</evidence>
<feature type="domain" description="HTH cro/C1-type" evidence="8">
    <location>
        <begin position="20"/>
        <end position="64"/>
    </location>
</feature>
<dbReference type="InterPro" id="IPR001387">
    <property type="entry name" value="Cro/C1-type_HTH"/>
</dbReference>
<dbReference type="PROSITE" id="PS51679">
    <property type="entry name" value="SAM_MT_C5"/>
    <property type="match status" value="1"/>
</dbReference>
<dbReference type="SUPFAM" id="SSF47413">
    <property type="entry name" value="lambda repressor-like DNA-binding domains"/>
    <property type="match status" value="1"/>
</dbReference>
<feature type="active site" evidence="5">
    <location>
        <position position="190"/>
    </location>
</feature>
<keyword evidence="1 5" id="KW-0489">Methyltransferase</keyword>
<dbReference type="GO" id="GO:0003886">
    <property type="term" value="F:DNA (cytosine-5-)-methyltransferase activity"/>
    <property type="evidence" value="ECO:0007669"/>
    <property type="project" value="UniProtKB-EC"/>
</dbReference>
<dbReference type="Gene3D" id="3.40.50.150">
    <property type="entry name" value="Vaccinia Virus protein VP39"/>
    <property type="match status" value="1"/>
</dbReference>
<dbReference type="Gene3D" id="1.10.260.40">
    <property type="entry name" value="lambda repressor-like DNA-binding domains"/>
    <property type="match status" value="1"/>
</dbReference>
<dbReference type="CDD" id="cd00093">
    <property type="entry name" value="HTH_XRE"/>
    <property type="match status" value="1"/>
</dbReference>
<dbReference type="InterPro" id="IPR001525">
    <property type="entry name" value="C5_MeTfrase"/>
</dbReference>
<dbReference type="PANTHER" id="PTHR10629:SF52">
    <property type="entry name" value="DNA (CYTOSINE-5)-METHYLTRANSFERASE 1"/>
    <property type="match status" value="1"/>
</dbReference>
<dbReference type="SUPFAM" id="SSF53335">
    <property type="entry name" value="S-adenosyl-L-methionine-dependent methyltransferases"/>
    <property type="match status" value="1"/>
</dbReference>
<dbReference type="InterPro" id="IPR050390">
    <property type="entry name" value="C5-Methyltransferase"/>
</dbReference>
<dbReference type="NCBIfam" id="TIGR00675">
    <property type="entry name" value="dcm"/>
    <property type="match status" value="1"/>
</dbReference>
<evidence type="ECO:0000256" key="1">
    <source>
        <dbReference type="ARBA" id="ARBA00022603"/>
    </source>
</evidence>
<evidence type="ECO:0000256" key="7">
    <source>
        <dbReference type="RuleBase" id="RU000417"/>
    </source>
</evidence>
<dbReference type="PANTHER" id="PTHR10629">
    <property type="entry name" value="CYTOSINE-SPECIFIC METHYLTRANSFERASE"/>
    <property type="match status" value="1"/>
</dbReference>
<dbReference type="SMART" id="SM00530">
    <property type="entry name" value="HTH_XRE"/>
    <property type="match status" value="1"/>
</dbReference>
<evidence type="ECO:0000313" key="10">
    <source>
        <dbReference type="Proteomes" id="UP000196877"/>
    </source>
</evidence>
<evidence type="ECO:0000259" key="8">
    <source>
        <dbReference type="PROSITE" id="PS50943"/>
    </source>
</evidence>
<dbReference type="InterPro" id="IPR029063">
    <property type="entry name" value="SAM-dependent_MTases_sf"/>
</dbReference>
<dbReference type="GO" id="GO:0032259">
    <property type="term" value="P:methylation"/>
    <property type="evidence" value="ECO:0007669"/>
    <property type="project" value="UniProtKB-KW"/>
</dbReference>
<dbReference type="CDD" id="cd00315">
    <property type="entry name" value="Cyt_C5_DNA_methylase"/>
    <property type="match status" value="1"/>
</dbReference>
<accession>A0ABN5AST6</accession>
<dbReference type="PROSITE" id="PS00095">
    <property type="entry name" value="C5_MTASE_2"/>
    <property type="match status" value="1"/>
</dbReference>
<evidence type="ECO:0000313" key="9">
    <source>
        <dbReference type="EMBL" id="ASB91295.1"/>
    </source>
</evidence>
<dbReference type="EMBL" id="CP021920">
    <property type="protein sequence ID" value="ASB91295.1"/>
    <property type="molecule type" value="Genomic_DNA"/>
</dbReference>
<keyword evidence="10" id="KW-1185">Reference proteome</keyword>
<dbReference type="PROSITE" id="PS00094">
    <property type="entry name" value="C5_MTASE_1"/>
    <property type="match status" value="1"/>
</dbReference>
<proteinExistence type="inferred from homology"/>
<organism evidence="9 10">
    <name type="scientific">Bacillus sonorensis</name>
    <dbReference type="NCBI Taxonomy" id="119858"/>
    <lineage>
        <taxon>Bacteria</taxon>
        <taxon>Bacillati</taxon>
        <taxon>Bacillota</taxon>
        <taxon>Bacilli</taxon>
        <taxon>Bacillales</taxon>
        <taxon>Bacillaceae</taxon>
        <taxon>Bacillus</taxon>
    </lineage>
</organism>
<keyword evidence="4" id="KW-0680">Restriction system</keyword>
<dbReference type="EC" id="2.1.1.37" evidence="7"/>
<keyword evidence="2 5" id="KW-0808">Transferase</keyword>
<evidence type="ECO:0000256" key="2">
    <source>
        <dbReference type="ARBA" id="ARBA00022679"/>
    </source>
</evidence>
<comment type="catalytic activity">
    <reaction evidence="7">
        <text>a 2'-deoxycytidine in DNA + S-adenosyl-L-methionine = a 5-methyl-2'-deoxycytidine in DNA + S-adenosyl-L-homocysteine + H(+)</text>
        <dbReference type="Rhea" id="RHEA:13681"/>
        <dbReference type="Rhea" id="RHEA-COMP:11369"/>
        <dbReference type="Rhea" id="RHEA-COMP:11370"/>
        <dbReference type="ChEBI" id="CHEBI:15378"/>
        <dbReference type="ChEBI" id="CHEBI:57856"/>
        <dbReference type="ChEBI" id="CHEBI:59789"/>
        <dbReference type="ChEBI" id="CHEBI:85452"/>
        <dbReference type="ChEBI" id="CHEBI:85454"/>
        <dbReference type="EC" id="2.1.1.37"/>
    </reaction>
</comment>
<dbReference type="Pfam" id="PF00145">
    <property type="entry name" value="DNA_methylase"/>
    <property type="match status" value="1"/>
</dbReference>
<dbReference type="PROSITE" id="PS50943">
    <property type="entry name" value="HTH_CROC1"/>
    <property type="match status" value="1"/>
</dbReference>
<evidence type="ECO:0000256" key="4">
    <source>
        <dbReference type="ARBA" id="ARBA00022747"/>
    </source>
</evidence>